<comment type="similarity">
    <text evidence="1">Belongs to the UPF0065 (bug) family.</text>
</comment>
<proteinExistence type="inferred from homology"/>
<name>A0A4V2F3V8_9BURK</name>
<keyword evidence="4" id="KW-1185">Reference proteome</keyword>
<comment type="caution">
    <text evidence="3">The sequence shown here is derived from an EMBL/GenBank/DDBJ whole genome shotgun (WGS) entry which is preliminary data.</text>
</comment>
<dbReference type="EMBL" id="SGXC01000001">
    <property type="protein sequence ID" value="RZS85457.1"/>
    <property type="molecule type" value="Genomic_DNA"/>
</dbReference>
<evidence type="ECO:0000256" key="1">
    <source>
        <dbReference type="ARBA" id="ARBA00006987"/>
    </source>
</evidence>
<feature type="signal peptide" evidence="2">
    <location>
        <begin position="1"/>
        <end position="30"/>
    </location>
</feature>
<dbReference type="SUPFAM" id="SSF53850">
    <property type="entry name" value="Periplasmic binding protein-like II"/>
    <property type="match status" value="1"/>
</dbReference>
<dbReference type="OrthoDB" id="8676266at2"/>
<evidence type="ECO:0000313" key="4">
    <source>
        <dbReference type="Proteomes" id="UP000292445"/>
    </source>
</evidence>
<keyword evidence="3" id="KW-0675">Receptor</keyword>
<dbReference type="PIRSF" id="PIRSF017082">
    <property type="entry name" value="YflP"/>
    <property type="match status" value="1"/>
</dbReference>
<dbReference type="CDD" id="cd13578">
    <property type="entry name" value="PBP2_Bug27"/>
    <property type="match status" value="1"/>
</dbReference>
<dbReference type="InterPro" id="IPR005064">
    <property type="entry name" value="BUG"/>
</dbReference>
<evidence type="ECO:0000313" key="3">
    <source>
        <dbReference type="EMBL" id="RZS85457.1"/>
    </source>
</evidence>
<reference evidence="3 4" key="1">
    <citation type="submission" date="2019-02" db="EMBL/GenBank/DDBJ databases">
        <title>Genomic Encyclopedia of Type Strains, Phase IV (KMG-IV): sequencing the most valuable type-strain genomes for metagenomic binning, comparative biology and taxonomic classification.</title>
        <authorList>
            <person name="Goeker M."/>
        </authorList>
    </citation>
    <scope>NUCLEOTIDE SEQUENCE [LARGE SCALE GENOMIC DNA]</scope>
    <source>
        <strain evidence="3 4">K24</strain>
    </source>
</reference>
<dbReference type="Gene3D" id="3.40.190.150">
    <property type="entry name" value="Bordetella uptake gene, domain 1"/>
    <property type="match status" value="1"/>
</dbReference>
<dbReference type="Gene3D" id="3.40.190.10">
    <property type="entry name" value="Periplasmic binding protein-like II"/>
    <property type="match status" value="1"/>
</dbReference>
<feature type="chain" id="PRO_5020840957" evidence="2">
    <location>
        <begin position="31"/>
        <end position="330"/>
    </location>
</feature>
<dbReference type="InterPro" id="IPR042100">
    <property type="entry name" value="Bug_dom1"/>
</dbReference>
<protein>
    <submittedName>
        <fullName evidence="3">Tripartite-type tricarboxylate transporter receptor subunit TctC</fullName>
    </submittedName>
</protein>
<sequence>MNASRQAWHRHARILLAWTLSVAALSAAWAADYPSRPVTLIVPFAAGGPTDVTARIFARAIAPELGQTIVVDNRPGAGGTLGGGQAARAAADGYTLLWGGTSTLAVAPSLYASLPYDPLRSFQPVSRAVRGPLVLAVNSKLPVRTVADLVALAKARPGRLSFGSAGVGSIIHLTGELFKARAGIDMIHVPYKGNAQVLTDLAGDHLDMAFIALGHMLPHMQDGGLRAIAISSLERNPLVPDLPTLAESGYPGFESLEWFGLVAPKGIPADALARLNTAFRHASQHPSVRAEIAKLGYMPVDETPDQFAAAVVAEGRKWKQVVTDAKVSVE</sequence>
<dbReference type="PANTHER" id="PTHR42928">
    <property type="entry name" value="TRICARBOXYLATE-BINDING PROTEIN"/>
    <property type="match status" value="1"/>
</dbReference>
<dbReference type="Pfam" id="PF03401">
    <property type="entry name" value="TctC"/>
    <property type="match status" value="1"/>
</dbReference>
<evidence type="ECO:0000256" key="2">
    <source>
        <dbReference type="SAM" id="SignalP"/>
    </source>
</evidence>
<dbReference type="PANTHER" id="PTHR42928:SF5">
    <property type="entry name" value="BLR1237 PROTEIN"/>
    <property type="match status" value="1"/>
</dbReference>
<dbReference type="Proteomes" id="UP000292445">
    <property type="component" value="Unassembled WGS sequence"/>
</dbReference>
<gene>
    <name evidence="3" type="ORF">EV675_1482</name>
</gene>
<dbReference type="RefSeq" id="WP_130356671.1">
    <property type="nucleotide sequence ID" value="NZ_SGXC01000001.1"/>
</dbReference>
<keyword evidence="2" id="KW-0732">Signal</keyword>
<dbReference type="AlphaFoldDB" id="A0A4V2F3V8"/>
<accession>A0A4V2F3V8</accession>
<organism evidence="3 4">
    <name type="scientific">Pigmentiphaga kullae</name>
    <dbReference type="NCBI Taxonomy" id="151784"/>
    <lineage>
        <taxon>Bacteria</taxon>
        <taxon>Pseudomonadati</taxon>
        <taxon>Pseudomonadota</taxon>
        <taxon>Betaproteobacteria</taxon>
        <taxon>Burkholderiales</taxon>
        <taxon>Alcaligenaceae</taxon>
        <taxon>Pigmentiphaga</taxon>
    </lineage>
</organism>